<keyword evidence="6 11" id="KW-0808">Transferase</keyword>
<keyword evidence="4 11" id="KW-1003">Cell membrane</keyword>
<comment type="cofactor">
    <cofactor evidence="1 11">
        <name>Mg(2+)</name>
        <dbReference type="ChEBI" id="CHEBI:18420"/>
    </cofactor>
</comment>
<dbReference type="InterPro" id="IPR039653">
    <property type="entry name" value="Prenyltransferase"/>
</dbReference>
<keyword evidence="14" id="KW-1185">Reference proteome</keyword>
<feature type="transmembrane region" description="Helical" evidence="11">
    <location>
        <begin position="193"/>
        <end position="211"/>
    </location>
</feature>
<dbReference type="InterPro" id="IPR044878">
    <property type="entry name" value="UbiA_sf"/>
</dbReference>
<dbReference type="AlphaFoldDB" id="A0A849I3U5"/>
<dbReference type="UniPathway" id="UPA00232"/>
<evidence type="ECO:0000256" key="2">
    <source>
        <dbReference type="ARBA" id="ARBA00004141"/>
    </source>
</evidence>
<dbReference type="FunFam" id="1.20.120.1780:FF:000001">
    <property type="entry name" value="4-hydroxybenzoate octaprenyltransferase"/>
    <property type="match status" value="1"/>
</dbReference>
<dbReference type="GO" id="GO:0006744">
    <property type="term" value="P:ubiquinone biosynthetic process"/>
    <property type="evidence" value="ECO:0007669"/>
    <property type="project" value="UniProtKB-UniRule"/>
</dbReference>
<dbReference type="InterPro" id="IPR006370">
    <property type="entry name" value="HB_polyprenyltransferase-like"/>
</dbReference>
<dbReference type="EC" id="2.5.1.39" evidence="11 12"/>
<evidence type="ECO:0000256" key="7">
    <source>
        <dbReference type="ARBA" id="ARBA00022688"/>
    </source>
</evidence>
<organism evidence="13 14">
    <name type="scientific">Enterovirga aerilata</name>
    <dbReference type="NCBI Taxonomy" id="2730920"/>
    <lineage>
        <taxon>Bacteria</taxon>
        <taxon>Pseudomonadati</taxon>
        <taxon>Pseudomonadota</taxon>
        <taxon>Alphaproteobacteria</taxon>
        <taxon>Hyphomicrobiales</taxon>
        <taxon>Methylobacteriaceae</taxon>
        <taxon>Enterovirga</taxon>
    </lineage>
</organism>
<dbReference type="Gene3D" id="1.20.120.1780">
    <property type="entry name" value="UbiA prenyltransferase"/>
    <property type="match status" value="1"/>
</dbReference>
<reference evidence="13 14" key="1">
    <citation type="submission" date="2020-04" db="EMBL/GenBank/DDBJ databases">
        <title>Enterovirga sp. isolate from soil.</title>
        <authorList>
            <person name="Chea S."/>
            <person name="Kim D.-U."/>
        </authorList>
    </citation>
    <scope>NUCLEOTIDE SEQUENCE [LARGE SCALE GENOMIC DNA]</scope>
    <source>
        <strain evidence="13 14">DB1703</strain>
    </source>
</reference>
<evidence type="ECO:0000256" key="4">
    <source>
        <dbReference type="ARBA" id="ARBA00022475"/>
    </source>
</evidence>
<dbReference type="InterPro" id="IPR000537">
    <property type="entry name" value="UbiA_prenyltransferase"/>
</dbReference>
<comment type="caution">
    <text evidence="11">Lacks conserved residue(s) required for the propagation of feature annotation.</text>
</comment>
<comment type="function">
    <text evidence="11">Catalyzes the prenylation of para-hydroxybenzoate (PHB) with an all-trans polyprenyl group. Mediates the second step in the final reaction sequence of ubiquinone-8 (UQ-8) biosynthesis, which is the condensation of the polyisoprenoid side chain with PHB, generating the first membrane-bound Q intermediate 3-octaprenyl-4-hydroxybenzoate.</text>
</comment>
<keyword evidence="8 11" id="KW-0812">Transmembrane</keyword>
<dbReference type="HAMAP" id="MF_01635">
    <property type="entry name" value="UbiA"/>
    <property type="match status" value="1"/>
</dbReference>
<dbReference type="GO" id="GO:0008412">
    <property type="term" value="F:4-hydroxybenzoate polyprenyltransferase activity"/>
    <property type="evidence" value="ECO:0007669"/>
    <property type="project" value="UniProtKB-UniRule"/>
</dbReference>
<keyword evidence="9 11" id="KW-1133">Transmembrane helix</keyword>
<feature type="transmembrane region" description="Helical" evidence="11">
    <location>
        <begin position="166"/>
        <end position="187"/>
    </location>
</feature>
<accession>A0A849I3U5</accession>
<name>A0A849I3U5_9HYPH</name>
<comment type="pathway">
    <text evidence="11">Cofactor biosynthesis; ubiquinone biosynthesis.</text>
</comment>
<gene>
    <name evidence="11" type="primary">ubiA</name>
    <name evidence="13" type="ORF">HJG44_01435</name>
</gene>
<evidence type="ECO:0000256" key="3">
    <source>
        <dbReference type="ARBA" id="ARBA00005985"/>
    </source>
</evidence>
<comment type="caution">
    <text evidence="13">The sequence shown here is derived from an EMBL/GenBank/DDBJ whole genome shotgun (WGS) entry which is preliminary data.</text>
</comment>
<proteinExistence type="inferred from homology"/>
<dbReference type="Pfam" id="PF01040">
    <property type="entry name" value="UbiA"/>
    <property type="match status" value="1"/>
</dbReference>
<comment type="subcellular location">
    <subcellularLocation>
        <location evidence="11">Cell inner membrane</location>
        <topology evidence="11">Multi-pass membrane protein</topology>
    </subcellularLocation>
    <subcellularLocation>
        <location evidence="2">Membrane</location>
        <topology evidence="2">Multi-pass membrane protein</topology>
    </subcellularLocation>
</comment>
<evidence type="ECO:0000256" key="9">
    <source>
        <dbReference type="ARBA" id="ARBA00022989"/>
    </source>
</evidence>
<dbReference type="NCBIfam" id="TIGR01474">
    <property type="entry name" value="ubiA_proteo"/>
    <property type="match status" value="1"/>
</dbReference>
<dbReference type="GO" id="GO:0005886">
    <property type="term" value="C:plasma membrane"/>
    <property type="evidence" value="ECO:0007669"/>
    <property type="project" value="UniProtKB-SubCell"/>
</dbReference>
<keyword evidence="11" id="KW-0460">Magnesium</keyword>
<feature type="transmembrane region" description="Helical" evidence="11">
    <location>
        <begin position="139"/>
        <end position="157"/>
    </location>
</feature>
<dbReference type="Gene3D" id="1.10.357.140">
    <property type="entry name" value="UbiA prenyltransferase"/>
    <property type="match status" value="1"/>
</dbReference>
<evidence type="ECO:0000313" key="14">
    <source>
        <dbReference type="Proteomes" id="UP000564885"/>
    </source>
</evidence>
<evidence type="ECO:0000256" key="8">
    <source>
        <dbReference type="ARBA" id="ARBA00022692"/>
    </source>
</evidence>
<evidence type="ECO:0000256" key="11">
    <source>
        <dbReference type="HAMAP-Rule" id="MF_01635"/>
    </source>
</evidence>
<keyword evidence="5 11" id="KW-0997">Cell inner membrane</keyword>
<comment type="similarity">
    <text evidence="3 11">Belongs to the UbiA prenyltransferase family.</text>
</comment>
<dbReference type="FunFam" id="1.10.357.140:FF:000008">
    <property type="entry name" value="4-hydroxybenzoate octaprenyltransferase"/>
    <property type="match status" value="1"/>
</dbReference>
<dbReference type="CDD" id="cd13959">
    <property type="entry name" value="PT_UbiA_COQ2"/>
    <property type="match status" value="1"/>
</dbReference>
<sequence length="313" mass="34132">MAHDQLRMDRVADAPRWNPVDNLAPDGWKPWLRLGRYDRPIGSWLLMWPCWWSAALAAQASGRLEQLPAHLALFYVGAFVMRGAGTTWNDILDRNIDARVERTKLRPLASGQIGVKAALAFAIVQSLIGLLVLLQFNAFSIALGCLSLVPVAVYPLMKRFFALPQAVFGLCFAWGALMGWAAVFGALAAAPVLMYWGAYCWCIGYDTVYGHQDQRDDAIIGVQSTSRTFGRWSRAIIAGLYGAAVLLIGLALWSAGASWPGYLGLAAFAAHLAQQVVRLDPGDPPLCLRLFRSNRDAGALLFLGLLADAAMRG</sequence>
<dbReference type="EMBL" id="JABEPP010000001">
    <property type="protein sequence ID" value="NNM71059.1"/>
    <property type="molecule type" value="Genomic_DNA"/>
</dbReference>
<dbReference type="PROSITE" id="PS00943">
    <property type="entry name" value="UBIA"/>
    <property type="match status" value="1"/>
</dbReference>
<dbReference type="InterPro" id="IPR030470">
    <property type="entry name" value="UbiA_prenylTrfase_CS"/>
</dbReference>
<evidence type="ECO:0000256" key="1">
    <source>
        <dbReference type="ARBA" id="ARBA00001946"/>
    </source>
</evidence>
<evidence type="ECO:0000256" key="5">
    <source>
        <dbReference type="ARBA" id="ARBA00022519"/>
    </source>
</evidence>
<evidence type="ECO:0000256" key="12">
    <source>
        <dbReference type="NCBIfam" id="TIGR01474"/>
    </source>
</evidence>
<evidence type="ECO:0000256" key="10">
    <source>
        <dbReference type="ARBA" id="ARBA00023136"/>
    </source>
</evidence>
<evidence type="ECO:0000256" key="6">
    <source>
        <dbReference type="ARBA" id="ARBA00022679"/>
    </source>
</evidence>
<protein>
    <recommendedName>
        <fullName evidence="11 12">4-hydroxybenzoate octaprenyltransferase</fullName>
        <ecNumber evidence="11 12">2.5.1.39</ecNumber>
    </recommendedName>
    <alternativeName>
        <fullName evidence="11">4-HB polyprenyltransferase</fullName>
    </alternativeName>
</protein>
<dbReference type="Proteomes" id="UP000564885">
    <property type="component" value="Unassembled WGS sequence"/>
</dbReference>
<evidence type="ECO:0000313" key="13">
    <source>
        <dbReference type="EMBL" id="NNM71059.1"/>
    </source>
</evidence>
<keyword evidence="7 11" id="KW-0831">Ubiquinone biosynthesis</keyword>
<dbReference type="PANTHER" id="PTHR11048:SF28">
    <property type="entry name" value="4-HYDROXYBENZOATE POLYPRENYLTRANSFERASE, MITOCHONDRIAL"/>
    <property type="match status" value="1"/>
</dbReference>
<dbReference type="PANTHER" id="PTHR11048">
    <property type="entry name" value="PRENYLTRANSFERASES"/>
    <property type="match status" value="1"/>
</dbReference>
<feature type="transmembrane region" description="Helical" evidence="11">
    <location>
        <begin position="232"/>
        <end position="253"/>
    </location>
</feature>
<comment type="catalytic activity">
    <reaction evidence="11">
        <text>all-trans-octaprenyl diphosphate + 4-hydroxybenzoate = 4-hydroxy-3-(all-trans-octaprenyl)benzoate + diphosphate</text>
        <dbReference type="Rhea" id="RHEA:27782"/>
        <dbReference type="ChEBI" id="CHEBI:1617"/>
        <dbReference type="ChEBI" id="CHEBI:17879"/>
        <dbReference type="ChEBI" id="CHEBI:33019"/>
        <dbReference type="ChEBI" id="CHEBI:57711"/>
        <dbReference type="EC" id="2.5.1.39"/>
    </reaction>
</comment>
<keyword evidence="10 11" id="KW-0472">Membrane</keyword>
<dbReference type="RefSeq" id="WP_171216563.1">
    <property type="nucleotide sequence ID" value="NZ_JABEPP010000001.1"/>
</dbReference>